<gene>
    <name evidence="13" type="ORF">BBRV_LOCUS85406</name>
</gene>
<keyword evidence="9 12" id="KW-0206">Cytoskeleton</keyword>
<dbReference type="AlphaFoldDB" id="A0A6V7KQY5"/>
<dbReference type="EMBL" id="CADCXW020000281">
    <property type="protein sequence ID" value="CAD1566084.1"/>
    <property type="molecule type" value="Genomic_DNA"/>
</dbReference>
<dbReference type="SMART" id="SM01375">
    <property type="entry name" value="Dynein_light"/>
    <property type="match status" value="1"/>
</dbReference>
<evidence type="ECO:0000256" key="8">
    <source>
        <dbReference type="ARBA" id="ARBA00023175"/>
    </source>
</evidence>
<dbReference type="GO" id="GO:0005874">
    <property type="term" value="C:microtubule"/>
    <property type="evidence" value="ECO:0007669"/>
    <property type="project" value="UniProtKB-KW"/>
</dbReference>
<comment type="subcellular location">
    <subcellularLocation>
        <location evidence="1">Cytoplasm</location>
        <location evidence="1">Cytoskeleton</location>
        <location evidence="1">Cilium axoneme</location>
    </subcellularLocation>
</comment>
<evidence type="ECO:0000256" key="10">
    <source>
        <dbReference type="ARBA" id="ARBA00023273"/>
    </source>
</evidence>
<dbReference type="GO" id="GO:0030286">
    <property type="term" value="C:dynein complex"/>
    <property type="evidence" value="ECO:0007669"/>
    <property type="project" value="UniProtKB-KW"/>
</dbReference>
<dbReference type="CDD" id="cd21453">
    <property type="entry name" value="DLC-like_DNAL4"/>
    <property type="match status" value="1"/>
</dbReference>
<organism evidence="13">
    <name type="scientific">Bracon brevicornis</name>
    <dbReference type="NCBI Taxonomy" id="1563983"/>
    <lineage>
        <taxon>Eukaryota</taxon>
        <taxon>Metazoa</taxon>
        <taxon>Ecdysozoa</taxon>
        <taxon>Arthropoda</taxon>
        <taxon>Hexapoda</taxon>
        <taxon>Insecta</taxon>
        <taxon>Pterygota</taxon>
        <taxon>Neoptera</taxon>
        <taxon>Endopterygota</taxon>
        <taxon>Hymenoptera</taxon>
        <taxon>Apocrita</taxon>
        <taxon>Ichneumonoidea</taxon>
        <taxon>Braconidae</taxon>
        <taxon>Braconinae</taxon>
        <taxon>Bracon</taxon>
    </lineage>
</organism>
<evidence type="ECO:0000256" key="12">
    <source>
        <dbReference type="RuleBase" id="RU365010"/>
    </source>
</evidence>
<keyword evidence="6 12" id="KW-0243">Dynein</keyword>
<evidence type="ECO:0000256" key="5">
    <source>
        <dbReference type="ARBA" id="ARBA00022701"/>
    </source>
</evidence>
<evidence type="ECO:0000256" key="2">
    <source>
        <dbReference type="ARBA" id="ARBA00010156"/>
    </source>
</evidence>
<proteinExistence type="inferred from homology"/>
<comment type="function">
    <text evidence="11">Force generating protein of respiratory cilia. Produces force towards the minus ends of microtubules. Dynein has ATPase activity.</text>
</comment>
<evidence type="ECO:0000256" key="1">
    <source>
        <dbReference type="ARBA" id="ARBA00004430"/>
    </source>
</evidence>
<protein>
    <recommendedName>
        <fullName evidence="12">Dynein light chain</fullName>
    </recommendedName>
</protein>
<evidence type="ECO:0000256" key="7">
    <source>
        <dbReference type="ARBA" id="ARBA00023069"/>
    </source>
</evidence>
<evidence type="ECO:0000256" key="9">
    <source>
        <dbReference type="ARBA" id="ARBA00023212"/>
    </source>
</evidence>
<evidence type="ECO:0000256" key="4">
    <source>
        <dbReference type="ARBA" id="ARBA00022490"/>
    </source>
</evidence>
<dbReference type="PANTHER" id="PTHR11886">
    <property type="entry name" value="DYNEIN LIGHT CHAIN"/>
    <property type="match status" value="1"/>
</dbReference>
<comment type="subunit">
    <text evidence="3">Consists of at least two heavy chains and a number of intermediate and light chains.</text>
</comment>
<keyword evidence="5 12" id="KW-0493">Microtubule</keyword>
<dbReference type="GO" id="GO:0007017">
    <property type="term" value="P:microtubule-based process"/>
    <property type="evidence" value="ECO:0007669"/>
    <property type="project" value="InterPro"/>
</dbReference>
<dbReference type="PANTHER" id="PTHR11886:SF2">
    <property type="entry name" value="DYNEIN AXONEMAL LIGHT CHAIN 4"/>
    <property type="match status" value="1"/>
</dbReference>
<dbReference type="InterPro" id="IPR037177">
    <property type="entry name" value="DLC_sf"/>
</dbReference>
<keyword evidence="8 12" id="KW-0505">Motor protein</keyword>
<accession>A0A6V7KQY5</accession>
<evidence type="ECO:0000256" key="3">
    <source>
        <dbReference type="ARBA" id="ARBA00011655"/>
    </source>
</evidence>
<dbReference type="Pfam" id="PF01221">
    <property type="entry name" value="Dynein_light"/>
    <property type="match status" value="1"/>
</dbReference>
<comment type="similarity">
    <text evidence="2 12">Belongs to the dynein light chain family.</text>
</comment>
<reference evidence="13" key="1">
    <citation type="submission" date="2020-07" db="EMBL/GenBank/DDBJ databases">
        <authorList>
            <person name="Ferguson B K."/>
        </authorList>
    </citation>
    <scope>NUCLEOTIDE SEQUENCE</scope>
    <source>
        <strain evidence="13">L06</strain>
    </source>
</reference>
<keyword evidence="10" id="KW-0966">Cell projection</keyword>
<evidence type="ECO:0000256" key="11">
    <source>
        <dbReference type="ARBA" id="ARBA00057688"/>
    </source>
</evidence>
<dbReference type="SUPFAM" id="SSF54648">
    <property type="entry name" value="DLC"/>
    <property type="match status" value="1"/>
</dbReference>
<dbReference type="FunFam" id="3.30.740.10:FF:000002">
    <property type="entry name" value="Dynein light chain"/>
    <property type="match status" value="1"/>
</dbReference>
<evidence type="ECO:0000256" key="6">
    <source>
        <dbReference type="ARBA" id="ARBA00023017"/>
    </source>
</evidence>
<evidence type="ECO:0000313" key="13">
    <source>
        <dbReference type="EMBL" id="CAD1566084.1"/>
    </source>
</evidence>
<keyword evidence="4 12" id="KW-0963">Cytoplasm</keyword>
<dbReference type="Gene3D" id="3.30.740.10">
    <property type="entry name" value="Protein Inhibitor Of Neuronal Nitric Oxide Synthase"/>
    <property type="match status" value="1"/>
</dbReference>
<dbReference type="GO" id="GO:0005930">
    <property type="term" value="C:axoneme"/>
    <property type="evidence" value="ECO:0007669"/>
    <property type="project" value="UniProtKB-SubCell"/>
</dbReference>
<dbReference type="InterPro" id="IPR001372">
    <property type="entry name" value="Dynein_light_chain_typ-1/2"/>
</dbReference>
<name>A0A6V7KQY5_9HYME</name>
<keyword evidence="7" id="KW-0969">Cilium</keyword>
<sequence length="107" mass="12114">MSTGEIKKQEITPVFHTYPLCKASDMPEEMKQEALELCVTATEKYADDYGNAARMIKEDLDKKFSPPFQVIVGESYGFFITYQKDTMLHLFTGGNIAVLIFRTVSGF</sequence>